<proteinExistence type="predicted"/>
<evidence type="ECO:0000313" key="2">
    <source>
        <dbReference type="EMBL" id="CQR49752.1"/>
    </source>
</evidence>
<feature type="compositionally biased region" description="Acidic residues" evidence="1">
    <location>
        <begin position="105"/>
        <end position="136"/>
    </location>
</feature>
<organism evidence="2 3">
    <name type="scientific">Haloferax massiliensis</name>
    <dbReference type="NCBI Taxonomy" id="1476858"/>
    <lineage>
        <taxon>Archaea</taxon>
        <taxon>Methanobacteriati</taxon>
        <taxon>Methanobacteriota</taxon>
        <taxon>Stenosarchaea group</taxon>
        <taxon>Halobacteria</taxon>
        <taxon>Halobacteriales</taxon>
        <taxon>Haloferacaceae</taxon>
        <taxon>Haloferax</taxon>
    </lineage>
</organism>
<protein>
    <submittedName>
        <fullName evidence="2">Uncharacterized protein</fullName>
    </submittedName>
</protein>
<feature type="region of interest" description="Disordered" evidence="1">
    <location>
        <begin position="98"/>
        <end position="136"/>
    </location>
</feature>
<accession>A0A0D6JP88</accession>
<evidence type="ECO:0000256" key="1">
    <source>
        <dbReference type="SAM" id="MobiDB-lite"/>
    </source>
</evidence>
<dbReference type="RefSeq" id="WP_042664393.1">
    <property type="nucleotide sequence ID" value="NZ_CABLRR010000002.1"/>
</dbReference>
<reference evidence="3" key="1">
    <citation type="submission" date="2015-03" db="EMBL/GenBank/DDBJ databases">
        <authorList>
            <person name="Urmite Genomes"/>
        </authorList>
    </citation>
    <scope>NUCLEOTIDE SEQUENCE [LARGE SCALE GENOMIC DNA]</scope>
    <source>
        <strain evidence="3">Arc-Hr</strain>
    </source>
</reference>
<dbReference type="Proteomes" id="UP000198902">
    <property type="component" value="Unassembled WGS sequence"/>
</dbReference>
<dbReference type="OrthoDB" id="282206at2157"/>
<gene>
    <name evidence="2" type="ORF">BN996_01221</name>
</gene>
<evidence type="ECO:0000313" key="3">
    <source>
        <dbReference type="Proteomes" id="UP000198902"/>
    </source>
</evidence>
<dbReference type="EMBL" id="CSTE01000002">
    <property type="protein sequence ID" value="CQR49752.1"/>
    <property type="molecule type" value="Genomic_DNA"/>
</dbReference>
<name>A0A0D6JP88_9EURY</name>
<keyword evidence="3" id="KW-1185">Reference proteome</keyword>
<dbReference type="AlphaFoldDB" id="A0A0D6JP88"/>
<sequence length="136" mass="14689">MGEAETTAATLDVEIGGLGGEVTLADLFPSSWVESHCQAASISEFLEESGFAVEDQDSFESIPPHEWDRYVESNTEFDDWQGMLSAGVERYVLEQARAGERAADTADEVETVDEVDTTDGSDSTDTEVEDSLEAGV</sequence>